<feature type="compositionally biased region" description="Low complexity" evidence="1">
    <location>
        <begin position="113"/>
        <end position="152"/>
    </location>
</feature>
<dbReference type="Pfam" id="PF00534">
    <property type="entry name" value="Glycos_transf_1"/>
    <property type="match status" value="1"/>
</dbReference>
<dbReference type="Proteomes" id="UP000670947">
    <property type="component" value="Unassembled WGS sequence"/>
</dbReference>
<dbReference type="SUPFAM" id="SSF53756">
    <property type="entry name" value="UDP-Glycosyltransferase/glycogen phosphorylase"/>
    <property type="match status" value="1"/>
</dbReference>
<gene>
    <name evidence="3" type="ORF">I8J29_33340</name>
</gene>
<dbReference type="CDD" id="cd03801">
    <property type="entry name" value="GT4_PimA-like"/>
    <property type="match status" value="1"/>
</dbReference>
<dbReference type="PANTHER" id="PTHR12526">
    <property type="entry name" value="GLYCOSYLTRANSFERASE"/>
    <property type="match status" value="1"/>
</dbReference>
<feature type="region of interest" description="Disordered" evidence="1">
    <location>
        <begin position="46"/>
        <end position="186"/>
    </location>
</feature>
<dbReference type="EMBL" id="JAGGDJ010000109">
    <property type="protein sequence ID" value="MBO7749055.1"/>
    <property type="molecule type" value="Genomic_DNA"/>
</dbReference>
<feature type="domain" description="Glycosyl transferase family 1" evidence="2">
    <location>
        <begin position="181"/>
        <end position="347"/>
    </location>
</feature>
<accession>A0ABS3WL75</accession>
<dbReference type="Gene3D" id="3.40.50.2000">
    <property type="entry name" value="Glycogen Phosphorylase B"/>
    <property type="match status" value="2"/>
</dbReference>
<evidence type="ECO:0000313" key="3">
    <source>
        <dbReference type="EMBL" id="MBO7749055.1"/>
    </source>
</evidence>
<evidence type="ECO:0000313" key="4">
    <source>
        <dbReference type="Proteomes" id="UP000670947"/>
    </source>
</evidence>
<dbReference type="InterPro" id="IPR001296">
    <property type="entry name" value="Glyco_trans_1"/>
</dbReference>
<evidence type="ECO:0000256" key="1">
    <source>
        <dbReference type="SAM" id="MobiDB-lite"/>
    </source>
</evidence>
<proteinExistence type="predicted"/>
<protein>
    <submittedName>
        <fullName evidence="3">Glycosyltransferase family 4 protein</fullName>
    </submittedName>
</protein>
<feature type="compositionally biased region" description="Gly residues" evidence="1">
    <location>
        <begin position="66"/>
        <end position="112"/>
    </location>
</feature>
<keyword evidence="4" id="KW-1185">Reference proteome</keyword>
<reference evidence="3 4" key="1">
    <citation type="submission" date="2021-03" db="EMBL/GenBank/DDBJ databases">
        <title>Paenibacillus artemisicola MWE-103 whole genome sequence.</title>
        <authorList>
            <person name="Ham Y.J."/>
        </authorList>
    </citation>
    <scope>NUCLEOTIDE SEQUENCE [LARGE SCALE GENOMIC DNA]</scope>
    <source>
        <strain evidence="3 4">MWE-103</strain>
    </source>
</reference>
<organism evidence="3 4">
    <name type="scientific">Paenibacillus artemisiicola</name>
    <dbReference type="NCBI Taxonomy" id="1172618"/>
    <lineage>
        <taxon>Bacteria</taxon>
        <taxon>Bacillati</taxon>
        <taxon>Bacillota</taxon>
        <taxon>Bacilli</taxon>
        <taxon>Bacillales</taxon>
        <taxon>Paenibacillaceae</taxon>
        <taxon>Paenibacillus</taxon>
    </lineage>
</organism>
<comment type="caution">
    <text evidence="3">The sequence shown here is derived from an EMBL/GenBank/DDBJ whole genome shotgun (WGS) entry which is preliminary data.</text>
</comment>
<name>A0ABS3WL75_9BACL</name>
<evidence type="ECO:0000259" key="2">
    <source>
        <dbReference type="Pfam" id="PF00534"/>
    </source>
</evidence>
<sequence length="374" mass="38131">MVSVDSHFQTYCRAVCTFDDPEKLVLLPNAVDTAWFAGADEGTAAAAGTEADGDATDAGDTEAGVTGAGDTGAGDTGAGDTGAGDTSAGGTGAGDTGAGDTGAGDTGAGDTGAGDTSAGDTGAGDTSADDTSAGDTSAGDTSAGDTSAGDTSADNRSEKTGGGITAERLNAVSGGDPDAEASAGPPDEKLRLLFPRRLSYERGIVPMMLLADLLLAEFPELTVEFAGELVEQTPVAVAFREWLATHPEQARVEQRTYAFEEVRDAYLAADVVVIPTVYSEGTSLSCLEAMSCGRAVVATNVGGLNDLVTDGYNGRLVPPTVDALAAAVRELLADPALRGAYGADARRTAQAFDLRRWQRRWRELLETQFARIGR</sequence>
<feature type="compositionally biased region" description="Acidic residues" evidence="1">
    <location>
        <begin position="51"/>
        <end position="60"/>
    </location>
</feature>